<evidence type="ECO:0000256" key="3">
    <source>
        <dbReference type="ARBA" id="ARBA00022475"/>
    </source>
</evidence>
<evidence type="ECO:0000256" key="7">
    <source>
        <dbReference type="RuleBase" id="RU003879"/>
    </source>
</evidence>
<dbReference type="EMBL" id="SJDL01000080">
    <property type="protein sequence ID" value="TBW46856.1"/>
    <property type="molecule type" value="Genomic_DNA"/>
</dbReference>
<accession>A0ABY1ZFX1</accession>
<evidence type="ECO:0000256" key="4">
    <source>
        <dbReference type="ARBA" id="ARBA00022692"/>
    </source>
</evidence>
<sequence length="137" mass="14871">MTPLLPQLQDSDNRTLLDRVEDAMLPLINLVFLLLLFFIVAGHLTDDPLPALPGTAQEGESSAPAADLIVNSDGKLLVHQSPVSRDELAAKLPKPDADKPLRIAADKGVTMDDLDSVLRLLEKAGYRKVDLLTEPNL</sequence>
<evidence type="ECO:0000256" key="2">
    <source>
        <dbReference type="ARBA" id="ARBA00005811"/>
    </source>
</evidence>
<evidence type="ECO:0000256" key="5">
    <source>
        <dbReference type="ARBA" id="ARBA00022989"/>
    </source>
</evidence>
<evidence type="ECO:0000256" key="6">
    <source>
        <dbReference type="ARBA" id="ARBA00023136"/>
    </source>
</evidence>
<organism evidence="9 10">
    <name type="scientific">Marinobacter halodurans</name>
    <dbReference type="NCBI Taxonomy" id="2528979"/>
    <lineage>
        <taxon>Bacteria</taxon>
        <taxon>Pseudomonadati</taxon>
        <taxon>Pseudomonadota</taxon>
        <taxon>Gammaproteobacteria</taxon>
        <taxon>Pseudomonadales</taxon>
        <taxon>Marinobacteraceae</taxon>
        <taxon>Marinobacter</taxon>
    </lineage>
</organism>
<dbReference type="Gene3D" id="3.30.420.270">
    <property type="match status" value="1"/>
</dbReference>
<comment type="caution">
    <text evidence="9">The sequence shown here is derived from an EMBL/GenBank/DDBJ whole genome shotgun (WGS) entry which is preliminary data.</text>
</comment>
<keyword evidence="7" id="KW-0813">Transport</keyword>
<keyword evidence="5 8" id="KW-1133">Transmembrane helix</keyword>
<keyword evidence="10" id="KW-1185">Reference proteome</keyword>
<gene>
    <name evidence="9" type="ORF">EZI54_23065</name>
</gene>
<evidence type="ECO:0000256" key="1">
    <source>
        <dbReference type="ARBA" id="ARBA00004162"/>
    </source>
</evidence>
<keyword evidence="4 7" id="KW-0812">Transmembrane</keyword>
<evidence type="ECO:0000313" key="10">
    <source>
        <dbReference type="Proteomes" id="UP000313645"/>
    </source>
</evidence>
<dbReference type="InterPro" id="IPR003400">
    <property type="entry name" value="ExbD"/>
</dbReference>
<comment type="subcellular location">
    <subcellularLocation>
        <location evidence="1">Cell membrane</location>
        <topology evidence="1">Single-pass membrane protein</topology>
    </subcellularLocation>
    <subcellularLocation>
        <location evidence="7">Cell membrane</location>
        <topology evidence="7">Single-pass type II membrane protein</topology>
    </subcellularLocation>
</comment>
<protein>
    <submittedName>
        <fullName evidence="9">Biopolymer transporter ExbD</fullName>
    </submittedName>
</protein>
<keyword evidence="3" id="KW-1003">Cell membrane</keyword>
<dbReference type="Pfam" id="PF02472">
    <property type="entry name" value="ExbD"/>
    <property type="match status" value="1"/>
</dbReference>
<evidence type="ECO:0000313" key="9">
    <source>
        <dbReference type="EMBL" id="TBW46856.1"/>
    </source>
</evidence>
<keyword evidence="7" id="KW-0653">Protein transport</keyword>
<feature type="transmembrane region" description="Helical" evidence="8">
    <location>
        <begin position="23"/>
        <end position="44"/>
    </location>
</feature>
<evidence type="ECO:0000256" key="8">
    <source>
        <dbReference type="SAM" id="Phobius"/>
    </source>
</evidence>
<keyword evidence="6 8" id="KW-0472">Membrane</keyword>
<proteinExistence type="inferred from homology"/>
<name>A0ABY1ZFX1_9GAMM</name>
<comment type="similarity">
    <text evidence="2 7">Belongs to the ExbD/TolR family.</text>
</comment>
<dbReference type="PANTHER" id="PTHR30558">
    <property type="entry name" value="EXBD MEMBRANE COMPONENT OF PMF-DRIVEN MACROMOLECULE IMPORT SYSTEM"/>
    <property type="match status" value="1"/>
</dbReference>
<dbReference type="RefSeq" id="WP_131484215.1">
    <property type="nucleotide sequence ID" value="NZ_SJDL01000080.1"/>
</dbReference>
<dbReference type="Proteomes" id="UP000313645">
    <property type="component" value="Unassembled WGS sequence"/>
</dbReference>
<reference evidence="9 10" key="1">
    <citation type="submission" date="2019-02" db="EMBL/GenBank/DDBJ databases">
        <title>Marinobacter halodurans sp. nov., a marine bacterium isolated from sea tidal flat.</title>
        <authorList>
            <person name="Yoo Y."/>
            <person name="Lee D.W."/>
            <person name="Kim B.S."/>
            <person name="Kim J.-J."/>
        </authorList>
    </citation>
    <scope>NUCLEOTIDE SEQUENCE [LARGE SCALE GENOMIC DNA]</scope>
    <source>
        <strain evidence="9 10">YJ-S3-2</strain>
    </source>
</reference>